<name>A0AAF0R800_SOLVR</name>
<gene>
    <name evidence="2" type="ORF">MTR67_028832</name>
</gene>
<dbReference type="Proteomes" id="UP001234989">
    <property type="component" value="Chromosome 6"/>
</dbReference>
<accession>A0AAF0R800</accession>
<keyword evidence="3" id="KW-1185">Reference proteome</keyword>
<organism evidence="2 3">
    <name type="scientific">Solanum verrucosum</name>
    <dbReference type="NCBI Taxonomy" id="315347"/>
    <lineage>
        <taxon>Eukaryota</taxon>
        <taxon>Viridiplantae</taxon>
        <taxon>Streptophyta</taxon>
        <taxon>Embryophyta</taxon>
        <taxon>Tracheophyta</taxon>
        <taxon>Spermatophyta</taxon>
        <taxon>Magnoliopsida</taxon>
        <taxon>eudicotyledons</taxon>
        <taxon>Gunneridae</taxon>
        <taxon>Pentapetalae</taxon>
        <taxon>asterids</taxon>
        <taxon>lamiids</taxon>
        <taxon>Solanales</taxon>
        <taxon>Solanaceae</taxon>
        <taxon>Solanoideae</taxon>
        <taxon>Solaneae</taxon>
        <taxon>Solanum</taxon>
    </lineage>
</organism>
<sequence>MIAVPVKANNPLSLNTTLAAYIATSDVIDLPSFTTPLRRLPVNASSTSTIIHVITVVRTARTISTVVPTRTTVLMTRNGTKSKKDINIRIKIKKYFVLIVTFIFVLLEIDLI</sequence>
<keyword evidence="1" id="KW-0812">Transmembrane</keyword>
<proteinExistence type="predicted"/>
<evidence type="ECO:0000313" key="2">
    <source>
        <dbReference type="EMBL" id="WMV35447.1"/>
    </source>
</evidence>
<protein>
    <submittedName>
        <fullName evidence="2">Uncharacterized protein</fullName>
    </submittedName>
</protein>
<reference evidence="2" key="1">
    <citation type="submission" date="2023-08" db="EMBL/GenBank/DDBJ databases">
        <title>A de novo genome assembly of Solanum verrucosum Schlechtendal, a Mexican diploid species geographically isolated from the other diploid A-genome species in potato relatives.</title>
        <authorList>
            <person name="Hosaka K."/>
        </authorList>
    </citation>
    <scope>NUCLEOTIDE SEQUENCE</scope>
    <source>
        <tissue evidence="2">Young leaves</tissue>
    </source>
</reference>
<evidence type="ECO:0000313" key="3">
    <source>
        <dbReference type="Proteomes" id="UP001234989"/>
    </source>
</evidence>
<evidence type="ECO:0000256" key="1">
    <source>
        <dbReference type="SAM" id="Phobius"/>
    </source>
</evidence>
<keyword evidence="1" id="KW-1133">Transmembrane helix</keyword>
<dbReference type="EMBL" id="CP133617">
    <property type="protein sequence ID" value="WMV35447.1"/>
    <property type="molecule type" value="Genomic_DNA"/>
</dbReference>
<dbReference type="AlphaFoldDB" id="A0AAF0R800"/>
<keyword evidence="1" id="KW-0472">Membrane</keyword>
<feature type="transmembrane region" description="Helical" evidence="1">
    <location>
        <begin position="92"/>
        <end position="109"/>
    </location>
</feature>